<dbReference type="EMBL" id="JAGTXO010000011">
    <property type="protein sequence ID" value="KAG8465188.1"/>
    <property type="molecule type" value="Genomic_DNA"/>
</dbReference>
<sequence length="424" mass="46584">MPLAPFTPPWSIMLGEHASYAGWHQEGVEYDISDNRDDEPSAIKFNRMRWIQPKTLTPSDGVCPSAFKAGGMAHVALPAAAGMRFQSDDLVELRQCQPPSEDDEDGDAVEDHLYLRVKKHDDASRMAELVPVRLWRGGSQHKNDGLYVQLVTQSGETRVEHVTPSKPLCLSDDELHVSKVVNISALWRDERELEVVHLKLKAKRNPLPGLLMALAAPPPLSVQPTAPSKAPNEVEQRLSLLEAEVSYLRAEIDSGRKRRARDDDDVGSSRNAERLGGPFCLPLPASTAPSSLPDEELTIAVEHWGDGLLKQTAHPTAEASRTATTTTFCDIDSQLLDEMDRLHLAPAASLQEWCMHRSRGYALPVYDEPTPVDGGRAMTCRVTIRDACDRLVLSLVGEAAVSKRGATMAAAEQAMHAVQQMEST</sequence>
<keyword evidence="3" id="KW-1185">Reference proteome</keyword>
<evidence type="ECO:0000256" key="1">
    <source>
        <dbReference type="SAM" id="MobiDB-lite"/>
    </source>
</evidence>
<evidence type="ECO:0000313" key="2">
    <source>
        <dbReference type="EMBL" id="KAG8465188.1"/>
    </source>
</evidence>
<comment type="caution">
    <text evidence="2">The sequence shown here is derived from an EMBL/GenBank/DDBJ whole genome shotgun (WGS) entry which is preliminary data.</text>
</comment>
<gene>
    <name evidence="2" type="ORF">KFE25_012551</name>
</gene>
<dbReference type="Proteomes" id="UP000751190">
    <property type="component" value="Unassembled WGS sequence"/>
</dbReference>
<feature type="region of interest" description="Disordered" evidence="1">
    <location>
        <begin position="254"/>
        <end position="280"/>
    </location>
</feature>
<dbReference type="AlphaFoldDB" id="A0A8J6CF23"/>
<proteinExistence type="predicted"/>
<reference evidence="2" key="1">
    <citation type="submission" date="2021-05" db="EMBL/GenBank/DDBJ databases">
        <title>The genome of the haptophyte Pavlova lutheri (Diacronema luteri, Pavlovales) - a model for lipid biosynthesis in eukaryotic algae.</title>
        <authorList>
            <person name="Hulatt C.J."/>
            <person name="Posewitz M.C."/>
        </authorList>
    </citation>
    <scope>NUCLEOTIDE SEQUENCE</scope>
    <source>
        <strain evidence="2">NIVA-4/92</strain>
    </source>
</reference>
<name>A0A8J6CF23_DIALT</name>
<accession>A0A8J6CF23</accession>
<protein>
    <submittedName>
        <fullName evidence="2">Uncharacterized protein</fullName>
    </submittedName>
</protein>
<evidence type="ECO:0000313" key="3">
    <source>
        <dbReference type="Proteomes" id="UP000751190"/>
    </source>
</evidence>
<organism evidence="2 3">
    <name type="scientific">Diacronema lutheri</name>
    <name type="common">Unicellular marine alga</name>
    <name type="synonym">Monochrysis lutheri</name>
    <dbReference type="NCBI Taxonomy" id="2081491"/>
    <lineage>
        <taxon>Eukaryota</taxon>
        <taxon>Haptista</taxon>
        <taxon>Haptophyta</taxon>
        <taxon>Pavlovophyceae</taxon>
        <taxon>Pavlovales</taxon>
        <taxon>Pavlovaceae</taxon>
        <taxon>Diacronema</taxon>
    </lineage>
</organism>